<organism evidence="1 2">
    <name type="scientific">Sphenostylis stenocarpa</name>
    <dbReference type="NCBI Taxonomy" id="92480"/>
    <lineage>
        <taxon>Eukaryota</taxon>
        <taxon>Viridiplantae</taxon>
        <taxon>Streptophyta</taxon>
        <taxon>Embryophyta</taxon>
        <taxon>Tracheophyta</taxon>
        <taxon>Spermatophyta</taxon>
        <taxon>Magnoliopsida</taxon>
        <taxon>eudicotyledons</taxon>
        <taxon>Gunneridae</taxon>
        <taxon>Pentapetalae</taxon>
        <taxon>rosids</taxon>
        <taxon>fabids</taxon>
        <taxon>Fabales</taxon>
        <taxon>Fabaceae</taxon>
        <taxon>Papilionoideae</taxon>
        <taxon>50 kb inversion clade</taxon>
        <taxon>NPAAA clade</taxon>
        <taxon>indigoferoid/millettioid clade</taxon>
        <taxon>Phaseoleae</taxon>
        <taxon>Sphenostylis</taxon>
    </lineage>
</organism>
<dbReference type="Gramene" id="rna-AYBTSS11_LOCUS13808">
    <property type="protein sequence ID" value="CAJ1949607.1"/>
    <property type="gene ID" value="gene-AYBTSS11_LOCUS13808"/>
</dbReference>
<sequence length="185" mass="20942">MIQVLRTNSSTDFVLPGDNYPYWLAYTGNGYSVPFQVPEDSDCRMKGMMLCVVYSSTPENMATQSLTSVFIFNYTKCTIQIYKQATTMSFTDEDWQGAKSNLGPGDNVEIFVGVDHGITVKKTAVYLIYAQSITMRIEPRDLSVRLSPELSPQPFTYAEMEPLKKPKKNIFTKIVNEVRVCLCLK</sequence>
<accession>A0AA86VJ45</accession>
<keyword evidence="2" id="KW-1185">Reference proteome</keyword>
<dbReference type="AlphaFoldDB" id="A0AA86VJ45"/>
<proteinExistence type="predicted"/>
<dbReference type="EMBL" id="OY731401">
    <property type="protein sequence ID" value="CAJ1949607.1"/>
    <property type="molecule type" value="Genomic_DNA"/>
</dbReference>
<gene>
    <name evidence="1" type="ORF">AYBTSS11_LOCUS13808</name>
</gene>
<evidence type="ECO:0008006" key="3">
    <source>
        <dbReference type="Google" id="ProtNLM"/>
    </source>
</evidence>
<evidence type="ECO:0000313" key="2">
    <source>
        <dbReference type="Proteomes" id="UP001189624"/>
    </source>
</evidence>
<dbReference type="Proteomes" id="UP001189624">
    <property type="component" value="Chromosome 4"/>
</dbReference>
<reference evidence="1" key="1">
    <citation type="submission" date="2023-10" db="EMBL/GenBank/DDBJ databases">
        <authorList>
            <person name="Domelevo Entfellner J.-B."/>
        </authorList>
    </citation>
    <scope>NUCLEOTIDE SEQUENCE</scope>
</reference>
<name>A0AA86VJ45_9FABA</name>
<evidence type="ECO:0000313" key="1">
    <source>
        <dbReference type="EMBL" id="CAJ1949607.1"/>
    </source>
</evidence>
<protein>
    <recommendedName>
        <fullName evidence="3">TMV resistance protein N</fullName>
    </recommendedName>
</protein>